<keyword evidence="7 9" id="KW-0560">Oxidoreductase</keyword>
<dbReference type="RefSeq" id="XP_006823252.1">
    <property type="nucleotide sequence ID" value="XM_006823189.1"/>
</dbReference>
<evidence type="ECO:0000256" key="9">
    <source>
        <dbReference type="RuleBase" id="RU367121"/>
    </source>
</evidence>
<evidence type="ECO:0000256" key="7">
    <source>
        <dbReference type="ARBA" id="ARBA00023002"/>
    </source>
</evidence>
<sequence>MSQVATIMMNMIERCLHFLPEANGQNLSMLTIFFSLGLFLYFVLGKPENKKLSNRNSYSRNMGSSADEPDVLIVGSGVLGSAMAATLGRDGRRVTIIERDMSEPDRIVGELLQPGGFQVLKKLGLGDCVEGIDAHVTHGYIVHDRDTQSHVKLDYPLDNDKQIKTGRAFHHGSFIAQLRNAAKEQKTVRYIEATVNRIVEEDGRVVGVTYKDKQTDEIKEIRAPLTIIADGCFSRFRKHLVKSSTKVTSHFVGAIMKDCPQFVDHYSEVILTNPSPVLVYQIESHETRVLVDIRGDMPKDIKDYLLRHVHPQMPDHLRGPFKDGIENGRIRTMPNSFLPPAPIAKPGVLLLGDAFNMRHPLTGGGMTVAFSDVLMWHELLKDIPDLYDTEAMSKALQRFHWQRKNSHSFVVNVLAQALYELFAANDGETFHFYLVMHLNGEINAPLDIHSVLTPRPEILIGHFFAVAFYAVYFAFKDELWWSKPRAIYNSCLIFYKACHVIFPLIFSELYSVMKYKIV</sequence>
<dbReference type="SUPFAM" id="SSF51905">
    <property type="entry name" value="FAD/NAD(P)-binding domain"/>
    <property type="match status" value="1"/>
</dbReference>
<keyword evidence="8 9" id="KW-0472">Membrane</keyword>
<accession>A0ABM0MTB1</accession>
<dbReference type="InterPro" id="IPR013698">
    <property type="entry name" value="Squalene_epoxidase"/>
</dbReference>
<dbReference type="InterPro" id="IPR036188">
    <property type="entry name" value="FAD/NAD-bd_sf"/>
</dbReference>
<evidence type="ECO:0000256" key="1">
    <source>
        <dbReference type="ARBA" id="ARBA00001974"/>
    </source>
</evidence>
<keyword evidence="6 9" id="KW-0274">FAD</keyword>
<dbReference type="EC" id="1.14.14.17" evidence="4 9"/>
<feature type="transmembrane region" description="Helical" evidence="10">
    <location>
        <begin position="487"/>
        <end position="506"/>
    </location>
</feature>
<evidence type="ECO:0000256" key="2">
    <source>
        <dbReference type="ARBA" id="ARBA00004370"/>
    </source>
</evidence>
<keyword evidence="10" id="KW-1133">Transmembrane helix</keyword>
<comment type="similarity">
    <text evidence="3 9">Belongs to the squalene monooxygenase family.</text>
</comment>
<dbReference type="Pfam" id="PF08491">
    <property type="entry name" value="SE"/>
    <property type="match status" value="1"/>
</dbReference>
<evidence type="ECO:0000313" key="12">
    <source>
        <dbReference type="Proteomes" id="UP000694865"/>
    </source>
</evidence>
<keyword evidence="12" id="KW-1185">Reference proteome</keyword>
<evidence type="ECO:0000256" key="6">
    <source>
        <dbReference type="ARBA" id="ARBA00022827"/>
    </source>
</evidence>
<evidence type="ECO:0000256" key="4">
    <source>
        <dbReference type="ARBA" id="ARBA00012312"/>
    </source>
</evidence>
<dbReference type="GeneID" id="100370736"/>
<comment type="cofactor">
    <cofactor evidence="1 9">
        <name>FAD</name>
        <dbReference type="ChEBI" id="CHEBI:57692"/>
    </cofactor>
</comment>
<proteinExistence type="inferred from homology"/>
<dbReference type="PANTHER" id="PTHR10835:SF0">
    <property type="entry name" value="SQUALENE MONOOXYGENASE"/>
    <property type="match status" value="1"/>
</dbReference>
<evidence type="ECO:0000256" key="8">
    <source>
        <dbReference type="ARBA" id="ARBA00023136"/>
    </source>
</evidence>
<evidence type="ECO:0000256" key="3">
    <source>
        <dbReference type="ARBA" id="ARBA00008802"/>
    </source>
</evidence>
<reference evidence="13" key="1">
    <citation type="submission" date="2025-08" db="UniProtKB">
        <authorList>
            <consortium name="RefSeq"/>
        </authorList>
    </citation>
    <scope>IDENTIFICATION</scope>
    <source>
        <tissue evidence="13">Testes</tissue>
    </source>
</reference>
<organism evidence="12 13">
    <name type="scientific">Saccoglossus kowalevskii</name>
    <name type="common">Acorn worm</name>
    <dbReference type="NCBI Taxonomy" id="10224"/>
    <lineage>
        <taxon>Eukaryota</taxon>
        <taxon>Metazoa</taxon>
        <taxon>Hemichordata</taxon>
        <taxon>Enteropneusta</taxon>
        <taxon>Harrimaniidae</taxon>
        <taxon>Saccoglossus</taxon>
    </lineage>
</organism>
<dbReference type="InterPro" id="IPR040125">
    <property type="entry name" value="Squalene_monox"/>
</dbReference>
<dbReference type="PANTHER" id="PTHR10835">
    <property type="entry name" value="SQUALENE MONOOXYGENASE"/>
    <property type="match status" value="1"/>
</dbReference>
<dbReference type="Gene3D" id="3.50.50.60">
    <property type="entry name" value="FAD/NAD(P)-binding domain"/>
    <property type="match status" value="1"/>
</dbReference>
<name>A0ABM0MTB1_SACKO</name>
<feature type="transmembrane region" description="Helical" evidence="10">
    <location>
        <begin position="458"/>
        <end position="475"/>
    </location>
</feature>
<evidence type="ECO:0000259" key="11">
    <source>
        <dbReference type="Pfam" id="PF08491"/>
    </source>
</evidence>
<dbReference type="Proteomes" id="UP000694865">
    <property type="component" value="Unplaced"/>
</dbReference>
<dbReference type="PRINTS" id="PR00420">
    <property type="entry name" value="RNGMNOXGNASE"/>
</dbReference>
<keyword evidence="9" id="KW-0256">Endoplasmic reticulum</keyword>
<evidence type="ECO:0000256" key="5">
    <source>
        <dbReference type="ARBA" id="ARBA00022630"/>
    </source>
</evidence>
<feature type="domain" description="Squalene epoxidase" evidence="11">
    <location>
        <begin position="223"/>
        <end position="488"/>
    </location>
</feature>
<comment type="catalytic activity">
    <reaction evidence="9">
        <text>squalene + reduced [NADPH--hemoprotein reductase] + O2 = (S)-2,3-epoxysqualene + oxidized [NADPH--hemoprotein reductase] + H2O + H(+)</text>
        <dbReference type="Rhea" id="RHEA:25282"/>
        <dbReference type="Rhea" id="RHEA-COMP:11964"/>
        <dbReference type="Rhea" id="RHEA-COMP:11965"/>
        <dbReference type="ChEBI" id="CHEBI:15377"/>
        <dbReference type="ChEBI" id="CHEBI:15378"/>
        <dbReference type="ChEBI" id="CHEBI:15379"/>
        <dbReference type="ChEBI" id="CHEBI:15440"/>
        <dbReference type="ChEBI" id="CHEBI:15441"/>
        <dbReference type="ChEBI" id="CHEBI:57618"/>
        <dbReference type="ChEBI" id="CHEBI:58210"/>
        <dbReference type="EC" id="1.14.14.17"/>
    </reaction>
</comment>
<comment type="subcellular location">
    <subcellularLocation>
        <location evidence="9">Endoplasmic reticulum membrane</location>
        <topology evidence="9">Peripheral membrane protein</topology>
    </subcellularLocation>
    <subcellularLocation>
        <location evidence="2">Membrane</location>
    </subcellularLocation>
</comment>
<feature type="transmembrane region" description="Helical" evidence="10">
    <location>
        <begin position="27"/>
        <end position="45"/>
    </location>
</feature>
<keyword evidence="5 9" id="KW-0285">Flavoprotein</keyword>
<comment type="function">
    <text evidence="9">Catalyzes the stereospecific oxidation of squalene to (S)-2,3-epoxysqualene, and is considered to be a rate-limiting enzyme in steroid biosynthesis.</text>
</comment>
<keyword evidence="10" id="KW-0812">Transmembrane</keyword>
<evidence type="ECO:0000313" key="13">
    <source>
        <dbReference type="RefSeq" id="XP_006823252.1"/>
    </source>
</evidence>
<evidence type="ECO:0000256" key="10">
    <source>
        <dbReference type="SAM" id="Phobius"/>
    </source>
</evidence>
<protein>
    <recommendedName>
        <fullName evidence="4 9">Squalene monooxygenase</fullName>
        <ecNumber evidence="4 9">1.14.14.17</ecNumber>
    </recommendedName>
</protein>
<gene>
    <name evidence="13" type="primary">LOC100370736</name>
</gene>